<gene>
    <name evidence="10" type="ORF">SPSC_05003</name>
</gene>
<dbReference type="AlphaFoldDB" id="A0A127ZGC5"/>
<protein>
    <recommendedName>
        <fullName evidence="9">ER membrane protein complex subunit 7 beta-sandwich domain-containing protein</fullName>
    </recommendedName>
</protein>
<sequence length="281" mass="30440">MMSYHRTVVPLVVVLSTLMSTAWAGQDFRGQIQPNAELGHLLNLGPNTRVLLHAIPPEASNSTLGNDNQGAIDAPAAATAPGVGTKVSSDLASFGQQRDRSTLVAVDGSFIFRDLQKGAYTLQVVSRTHTFERYRVDILDPQLGKAPQIRIFTPGTSLVSILSSNLIFHPLILHAVKRIDYYTEAAPLTIGSLIGMGGPMMILGLVGMGMVFLMPKLTATLDPEAQKELADSQKRMQKRLAAVQSGDVSSLLYNDDHVKKSQEREKIANQARAQRNVGPSK</sequence>
<proteinExistence type="predicted"/>
<feature type="region of interest" description="Disordered" evidence="6">
    <location>
        <begin position="252"/>
        <end position="281"/>
    </location>
</feature>
<dbReference type="InterPro" id="IPR039163">
    <property type="entry name" value="EMC7"/>
</dbReference>
<evidence type="ECO:0000256" key="6">
    <source>
        <dbReference type="SAM" id="MobiDB-lite"/>
    </source>
</evidence>
<reference evidence="10" key="1">
    <citation type="submission" date="2014-06" db="EMBL/GenBank/DDBJ databases">
        <authorList>
            <person name="Ju J."/>
            <person name="Zhang J."/>
        </authorList>
    </citation>
    <scope>NUCLEOTIDE SEQUENCE</scope>
    <source>
        <strain evidence="10">SscI8</strain>
    </source>
</reference>
<feature type="compositionally biased region" description="Basic and acidic residues" evidence="6">
    <location>
        <begin position="254"/>
        <end position="267"/>
    </location>
</feature>
<evidence type="ECO:0000259" key="9">
    <source>
        <dbReference type="Pfam" id="PF09430"/>
    </source>
</evidence>
<dbReference type="OrthoDB" id="27095at2759"/>
<evidence type="ECO:0000256" key="4">
    <source>
        <dbReference type="ARBA" id="ARBA00022989"/>
    </source>
</evidence>
<evidence type="ECO:0000256" key="1">
    <source>
        <dbReference type="ARBA" id="ARBA00004167"/>
    </source>
</evidence>
<dbReference type="PANTHER" id="PTHR13605">
    <property type="entry name" value="ER MEMBRANE PROTEIN COMPLEX SUBUNIT 7"/>
    <property type="match status" value="1"/>
</dbReference>
<evidence type="ECO:0000256" key="3">
    <source>
        <dbReference type="ARBA" id="ARBA00022729"/>
    </source>
</evidence>
<evidence type="ECO:0000256" key="5">
    <source>
        <dbReference type="ARBA" id="ARBA00023136"/>
    </source>
</evidence>
<dbReference type="GO" id="GO:0072546">
    <property type="term" value="C:EMC complex"/>
    <property type="evidence" value="ECO:0007669"/>
    <property type="project" value="TreeGrafter"/>
</dbReference>
<feature type="transmembrane region" description="Helical" evidence="7">
    <location>
        <begin position="157"/>
        <end position="176"/>
    </location>
</feature>
<dbReference type="PANTHER" id="PTHR13605:SF4">
    <property type="entry name" value="ER MEMBRANE PROTEIN COMPLEX SUBUNIT 7"/>
    <property type="match status" value="1"/>
</dbReference>
<dbReference type="InterPro" id="IPR019008">
    <property type="entry name" value="Beta_sandwich_EMC7"/>
</dbReference>
<evidence type="ECO:0000256" key="7">
    <source>
        <dbReference type="SAM" id="Phobius"/>
    </source>
</evidence>
<feature type="signal peptide" evidence="8">
    <location>
        <begin position="1"/>
        <end position="24"/>
    </location>
</feature>
<organism evidence="10">
    <name type="scientific">Sporisorium scitamineum</name>
    <dbReference type="NCBI Taxonomy" id="49012"/>
    <lineage>
        <taxon>Eukaryota</taxon>
        <taxon>Fungi</taxon>
        <taxon>Dikarya</taxon>
        <taxon>Basidiomycota</taxon>
        <taxon>Ustilaginomycotina</taxon>
        <taxon>Ustilaginomycetes</taxon>
        <taxon>Ustilaginales</taxon>
        <taxon>Ustilaginaceae</taxon>
        <taxon>Sporisorium</taxon>
    </lineage>
</organism>
<feature type="transmembrane region" description="Helical" evidence="7">
    <location>
        <begin position="188"/>
        <end position="214"/>
    </location>
</feature>
<evidence type="ECO:0000313" key="10">
    <source>
        <dbReference type="EMBL" id="CDU25169.1"/>
    </source>
</evidence>
<keyword evidence="3 8" id="KW-0732">Signal</keyword>
<evidence type="ECO:0000256" key="2">
    <source>
        <dbReference type="ARBA" id="ARBA00022692"/>
    </source>
</evidence>
<feature type="domain" description="ER membrane protein complex subunit 7 beta-sandwich" evidence="9">
    <location>
        <begin position="43"/>
        <end position="203"/>
    </location>
</feature>
<keyword evidence="2 7" id="KW-0812">Transmembrane</keyword>
<evidence type="ECO:0000256" key="8">
    <source>
        <dbReference type="SAM" id="SignalP"/>
    </source>
</evidence>
<keyword evidence="5 7" id="KW-0472">Membrane</keyword>
<name>A0A127ZGC5_9BASI</name>
<feature type="compositionally biased region" description="Polar residues" evidence="6">
    <location>
        <begin position="271"/>
        <end position="281"/>
    </location>
</feature>
<keyword evidence="4 7" id="KW-1133">Transmembrane helix</keyword>
<feature type="chain" id="PRO_5007281309" description="ER membrane protein complex subunit 7 beta-sandwich domain-containing protein" evidence="8">
    <location>
        <begin position="25"/>
        <end position="281"/>
    </location>
</feature>
<dbReference type="EMBL" id="LK056684">
    <property type="protein sequence ID" value="CDU25169.1"/>
    <property type="molecule type" value="Genomic_DNA"/>
</dbReference>
<dbReference type="Pfam" id="PF09430">
    <property type="entry name" value="EMC7_beta-sandw"/>
    <property type="match status" value="1"/>
</dbReference>
<accession>A0A127ZGC5</accession>
<comment type="subcellular location">
    <subcellularLocation>
        <location evidence="1">Membrane</location>
        <topology evidence="1">Single-pass membrane protein</topology>
    </subcellularLocation>
</comment>